<dbReference type="OrthoDB" id="410701at2759"/>
<organism evidence="2 3">
    <name type="scientific">Pseudocercospora fuligena</name>
    <dbReference type="NCBI Taxonomy" id="685502"/>
    <lineage>
        <taxon>Eukaryota</taxon>
        <taxon>Fungi</taxon>
        <taxon>Dikarya</taxon>
        <taxon>Ascomycota</taxon>
        <taxon>Pezizomycotina</taxon>
        <taxon>Dothideomycetes</taxon>
        <taxon>Dothideomycetidae</taxon>
        <taxon>Mycosphaerellales</taxon>
        <taxon>Mycosphaerellaceae</taxon>
        <taxon>Pseudocercospora</taxon>
    </lineage>
</organism>
<evidence type="ECO:0000313" key="3">
    <source>
        <dbReference type="Proteomes" id="UP000660729"/>
    </source>
</evidence>
<dbReference type="AlphaFoldDB" id="A0A8H6RVC9"/>
<feature type="compositionally biased region" description="Basic and acidic residues" evidence="1">
    <location>
        <begin position="492"/>
        <end position="507"/>
    </location>
</feature>
<protein>
    <submittedName>
        <fullName evidence="2">Uncharacterized protein</fullName>
    </submittedName>
</protein>
<gene>
    <name evidence="2" type="ORF">HII31_00419</name>
</gene>
<evidence type="ECO:0000313" key="2">
    <source>
        <dbReference type="EMBL" id="KAF7198063.1"/>
    </source>
</evidence>
<reference evidence="2" key="1">
    <citation type="submission" date="2020-04" db="EMBL/GenBank/DDBJ databases">
        <title>Draft genome resource of the tomato pathogen Pseudocercospora fuligena.</title>
        <authorList>
            <person name="Zaccaron A."/>
        </authorList>
    </citation>
    <scope>NUCLEOTIDE SEQUENCE</scope>
    <source>
        <strain evidence="2">PF001</strain>
    </source>
</reference>
<dbReference type="Proteomes" id="UP000660729">
    <property type="component" value="Unassembled WGS sequence"/>
</dbReference>
<evidence type="ECO:0000256" key="1">
    <source>
        <dbReference type="SAM" id="MobiDB-lite"/>
    </source>
</evidence>
<sequence length="991" mass="112875">MPHGRLTPLGTQLRSVLAHISPRRDSRWSRPQACIPQCYARGLQHGIRRSSAISPAIVQPISPRGIDEDNQQPVQDSDIVRTPKRLHNVDLDGNYDLEPSAEVEAAPAFVLHANAYSDQRAYKERNARTSALERIFRDFVTSRKADRDPLAAEWEVQYKPTAHVLEVLLAARYNVIDLVIWAQIENEADSFAAATKLEGLVKSSTTPIPLFVYMSIVDRLYISAKALRVLLRLASTLFDGRDGRQPLYGLRDDSVFIAGAGLLRHAREVWPSSLTAVAELVVNHYRKLELDEDALPTVTRKMNKLLRLVSMSTAENPFKDLHHQEAAMVPILQYMAEHSPSMQINREGYRAVIRVQLGQRKSHEDQQWAELKSQAWPPWKVDRTAMDEFINVENYGQSKAARTLARMREAGYAPDEWERNAQIYAGWDVDGTPTIQTRTNRESRTSAWAARIETTRTVQEAWACYLAWEDRGLPHDQDVYLATVQKLREEERRSHKEVKRDRNDEGKAWPVFPGDAREVAPLPKSTHLWTYTRTKPPSMDSFYSHIRARGAVLGKHVLAFFVKHAATPESGLRYLRDHTSQCPEVEGILTLKSSCDLTKIADPIYKAAITLYSRMGFVRSKQSSKSRAHEIPETDLKADHKIGIVSAIELLRRRKDPHRAWYHVVLQGLTREDNFEQMSKLRDDDKTAADSETVLASDLLRCHGAINAYQLALKVLDWQRDHHIDPDSGTFHSFCRAVENFTVAVWIVVEDGQLVGNFHSRQYSNVRLLLQDSPNERQRQHPKISCQEEFLRLVSPVQEGDTLPSTDLPRLLTTPSPYALHAYVRALGWLGYYDGLLDLTQFMRKHREELAIRKDQDRGGELAMRRTIVALRVFLERSWLQEVIPKGDEHFANQDLDGAAYKPFQPGSVTAEPSAETEPESEPHTVSIRYEIHADRASKLLAQFRASASESIVAAVREVVEDVEEWGGWPDDQEVKIYCQDKKFGATPFKK</sequence>
<comment type="caution">
    <text evidence="2">The sequence shown here is derived from an EMBL/GenBank/DDBJ whole genome shotgun (WGS) entry which is preliminary data.</text>
</comment>
<keyword evidence="3" id="KW-1185">Reference proteome</keyword>
<feature type="region of interest" description="Disordered" evidence="1">
    <location>
        <begin position="492"/>
        <end position="512"/>
    </location>
</feature>
<proteinExistence type="predicted"/>
<name>A0A8H6RVC9_9PEZI</name>
<dbReference type="EMBL" id="JABCIY010000003">
    <property type="protein sequence ID" value="KAF7198063.1"/>
    <property type="molecule type" value="Genomic_DNA"/>
</dbReference>
<feature type="region of interest" description="Disordered" evidence="1">
    <location>
        <begin position="905"/>
        <end position="924"/>
    </location>
</feature>
<accession>A0A8H6RVC9</accession>